<organism evidence="2 3">
    <name type="scientific">Panicum virgatum</name>
    <name type="common">Blackwell switchgrass</name>
    <dbReference type="NCBI Taxonomy" id="38727"/>
    <lineage>
        <taxon>Eukaryota</taxon>
        <taxon>Viridiplantae</taxon>
        <taxon>Streptophyta</taxon>
        <taxon>Embryophyta</taxon>
        <taxon>Tracheophyta</taxon>
        <taxon>Spermatophyta</taxon>
        <taxon>Magnoliopsida</taxon>
        <taxon>Liliopsida</taxon>
        <taxon>Poales</taxon>
        <taxon>Poaceae</taxon>
        <taxon>PACMAD clade</taxon>
        <taxon>Panicoideae</taxon>
        <taxon>Panicodae</taxon>
        <taxon>Paniceae</taxon>
        <taxon>Panicinae</taxon>
        <taxon>Panicum</taxon>
        <taxon>Panicum sect. Hiantes</taxon>
    </lineage>
</organism>
<evidence type="ECO:0000313" key="3">
    <source>
        <dbReference type="Proteomes" id="UP000823388"/>
    </source>
</evidence>
<proteinExistence type="predicted"/>
<dbReference type="AlphaFoldDB" id="A0A8T0Q922"/>
<gene>
    <name evidence="2" type="ORF">PVAP13_7NG379266</name>
</gene>
<evidence type="ECO:0000256" key="1">
    <source>
        <dbReference type="SAM" id="Phobius"/>
    </source>
</evidence>
<dbReference type="Proteomes" id="UP000823388">
    <property type="component" value="Chromosome 7N"/>
</dbReference>
<sequence length="181" mass="20721">MRKFLSCDVCRLWIWEDLLNKYAGDVVDYLQLERSKSRDVPILLCGCGRHVHPYTVQDTSSSKQGVVSRSWFHCQICNLMIPEDTLSQYIEGIIFYCQSSTVDALKAQLQRCQEVISGKDKELGRMEAELMKLQASFGEEQLPQDQGRGEQLVIRRSVRKIIMFIIGVAIIANMLAANFNR</sequence>
<reference evidence="2" key="1">
    <citation type="submission" date="2020-05" db="EMBL/GenBank/DDBJ databases">
        <title>WGS assembly of Panicum virgatum.</title>
        <authorList>
            <person name="Lovell J.T."/>
            <person name="Jenkins J."/>
            <person name="Shu S."/>
            <person name="Juenger T.E."/>
            <person name="Schmutz J."/>
        </authorList>
    </citation>
    <scope>NUCLEOTIDE SEQUENCE</scope>
    <source>
        <strain evidence="2">AP13</strain>
    </source>
</reference>
<keyword evidence="1" id="KW-0472">Membrane</keyword>
<name>A0A8T0Q922_PANVG</name>
<accession>A0A8T0Q922</accession>
<keyword evidence="3" id="KW-1185">Reference proteome</keyword>
<feature type="transmembrane region" description="Helical" evidence="1">
    <location>
        <begin position="161"/>
        <end position="179"/>
    </location>
</feature>
<dbReference type="EMBL" id="CM029050">
    <property type="protein sequence ID" value="KAG2569279.1"/>
    <property type="molecule type" value="Genomic_DNA"/>
</dbReference>
<keyword evidence="1" id="KW-0812">Transmembrane</keyword>
<comment type="caution">
    <text evidence="2">The sequence shown here is derived from an EMBL/GenBank/DDBJ whole genome shotgun (WGS) entry which is preliminary data.</text>
</comment>
<evidence type="ECO:0000313" key="2">
    <source>
        <dbReference type="EMBL" id="KAG2569279.1"/>
    </source>
</evidence>
<keyword evidence="1" id="KW-1133">Transmembrane helix</keyword>
<protein>
    <submittedName>
        <fullName evidence="2">Uncharacterized protein</fullName>
    </submittedName>
</protein>